<comment type="caution">
    <text evidence="1">The sequence shown here is derived from an EMBL/GenBank/DDBJ whole genome shotgun (WGS) entry which is preliminary data.</text>
</comment>
<evidence type="ECO:0000313" key="2">
    <source>
        <dbReference type="Proteomes" id="UP001054945"/>
    </source>
</evidence>
<sequence length="152" mass="16892">MVSESTKAAKPVGTWVPPSPPILFQLLITLSVTSSHQIICFETSSFTPNKQGLIQLAKSKRIRNASTVVFLSFHILNCSHNKILNGIRELKSRKTHGELVHLSPPPLFQLLINSPFPPNNLLCSNIIHRPMIFASQHFQSAALLTECTVRKS</sequence>
<name>A0AAV4PG19_CAEEX</name>
<accession>A0AAV4PG19</accession>
<dbReference type="AlphaFoldDB" id="A0AAV4PG19"/>
<reference evidence="1 2" key="1">
    <citation type="submission" date="2021-06" db="EMBL/GenBank/DDBJ databases">
        <title>Caerostris extrusa draft genome.</title>
        <authorList>
            <person name="Kono N."/>
            <person name="Arakawa K."/>
        </authorList>
    </citation>
    <scope>NUCLEOTIDE SEQUENCE [LARGE SCALE GENOMIC DNA]</scope>
</reference>
<dbReference type="Proteomes" id="UP001054945">
    <property type="component" value="Unassembled WGS sequence"/>
</dbReference>
<organism evidence="1 2">
    <name type="scientific">Caerostris extrusa</name>
    <name type="common">Bark spider</name>
    <name type="synonym">Caerostris bankana</name>
    <dbReference type="NCBI Taxonomy" id="172846"/>
    <lineage>
        <taxon>Eukaryota</taxon>
        <taxon>Metazoa</taxon>
        <taxon>Ecdysozoa</taxon>
        <taxon>Arthropoda</taxon>
        <taxon>Chelicerata</taxon>
        <taxon>Arachnida</taxon>
        <taxon>Araneae</taxon>
        <taxon>Araneomorphae</taxon>
        <taxon>Entelegynae</taxon>
        <taxon>Araneoidea</taxon>
        <taxon>Araneidae</taxon>
        <taxon>Caerostris</taxon>
    </lineage>
</organism>
<evidence type="ECO:0000313" key="1">
    <source>
        <dbReference type="EMBL" id="GIX96100.1"/>
    </source>
</evidence>
<keyword evidence="2" id="KW-1185">Reference proteome</keyword>
<protein>
    <submittedName>
        <fullName evidence="1">Uncharacterized protein</fullName>
    </submittedName>
</protein>
<dbReference type="EMBL" id="BPLR01004608">
    <property type="protein sequence ID" value="GIX96100.1"/>
    <property type="molecule type" value="Genomic_DNA"/>
</dbReference>
<proteinExistence type="predicted"/>
<gene>
    <name evidence="1" type="ORF">CEXT_32911</name>
</gene>